<dbReference type="Proteomes" id="UP000663825">
    <property type="component" value="Unassembled WGS sequence"/>
</dbReference>
<dbReference type="InterPro" id="IPR029768">
    <property type="entry name" value="Aldolase_I_AS"/>
</dbReference>
<evidence type="ECO:0000313" key="16">
    <source>
        <dbReference type="EMBL" id="CAF4241483.1"/>
    </source>
</evidence>
<comment type="catalytic activity">
    <reaction evidence="1 9">
        <text>beta-D-fructose 1,6-bisphosphate = D-glyceraldehyde 3-phosphate + dihydroxyacetone phosphate</text>
        <dbReference type="Rhea" id="RHEA:14729"/>
        <dbReference type="ChEBI" id="CHEBI:32966"/>
        <dbReference type="ChEBI" id="CHEBI:57642"/>
        <dbReference type="ChEBI" id="CHEBI:59776"/>
        <dbReference type="EC" id="4.1.2.13"/>
    </reaction>
</comment>
<organism evidence="13 19">
    <name type="scientific">Rotaria socialis</name>
    <dbReference type="NCBI Taxonomy" id="392032"/>
    <lineage>
        <taxon>Eukaryota</taxon>
        <taxon>Metazoa</taxon>
        <taxon>Spiralia</taxon>
        <taxon>Gnathifera</taxon>
        <taxon>Rotifera</taxon>
        <taxon>Eurotatoria</taxon>
        <taxon>Bdelloidea</taxon>
        <taxon>Philodinida</taxon>
        <taxon>Philodinidae</taxon>
        <taxon>Rotaria</taxon>
    </lineage>
</organism>
<dbReference type="PROSITE" id="PS00158">
    <property type="entry name" value="ALDOLASE_CLASS_I"/>
    <property type="match status" value="1"/>
</dbReference>
<dbReference type="GO" id="GO:0004332">
    <property type="term" value="F:fructose-bisphosphate aldolase activity"/>
    <property type="evidence" value="ECO:0007669"/>
    <property type="project" value="UniProtKB-EC"/>
</dbReference>
<gene>
    <name evidence="14" type="ORF">FME351_LOCUS22934</name>
    <name evidence="15" type="ORF">HFQ381_LOCUS1978</name>
    <name evidence="13" type="ORF">KIK155_LOCUS6238</name>
    <name evidence="12" type="ORF">LUA448_LOCUS7130</name>
    <name evidence="17" type="ORF">QYT958_LOCUS2271</name>
    <name evidence="11" type="ORF">TIS948_LOCUS8093</name>
    <name evidence="18" type="ORF">TOA249_LOCUS4526</name>
    <name evidence="16" type="ORF">TSG867_LOCUS2502</name>
</gene>
<evidence type="ECO:0000256" key="8">
    <source>
        <dbReference type="ARBA" id="ARBA00023270"/>
    </source>
</evidence>
<dbReference type="UniPathway" id="UPA00109">
    <property type="reaction ID" value="UER00183"/>
</dbReference>
<dbReference type="PANTHER" id="PTHR11627">
    <property type="entry name" value="FRUCTOSE-BISPHOSPHATE ALDOLASE"/>
    <property type="match status" value="1"/>
</dbReference>
<evidence type="ECO:0000256" key="5">
    <source>
        <dbReference type="ARBA" id="ARBA00013779"/>
    </source>
</evidence>
<dbReference type="CDD" id="cd00948">
    <property type="entry name" value="FBP_aldolase_I_a"/>
    <property type="match status" value="1"/>
</dbReference>
<dbReference type="GO" id="GO:0006096">
    <property type="term" value="P:glycolytic process"/>
    <property type="evidence" value="ECO:0007669"/>
    <property type="project" value="UniProtKB-UniPathway"/>
</dbReference>
<dbReference type="Proteomes" id="UP000663833">
    <property type="component" value="Unassembled WGS sequence"/>
</dbReference>
<dbReference type="Gene3D" id="3.20.20.70">
    <property type="entry name" value="Aldolase class I"/>
    <property type="match status" value="1"/>
</dbReference>
<dbReference type="InterPro" id="IPR000741">
    <property type="entry name" value="FBA_I"/>
</dbReference>
<evidence type="ECO:0000313" key="18">
    <source>
        <dbReference type="EMBL" id="CAF4514566.1"/>
    </source>
</evidence>
<dbReference type="EMBL" id="CAJNYD010000701">
    <property type="protein sequence ID" value="CAF3289749.1"/>
    <property type="molecule type" value="Genomic_DNA"/>
</dbReference>
<dbReference type="EC" id="4.1.2.13" evidence="4 9"/>
<evidence type="ECO:0000313" key="14">
    <source>
        <dbReference type="EMBL" id="CAF3620993.1"/>
    </source>
</evidence>
<evidence type="ECO:0000256" key="1">
    <source>
        <dbReference type="ARBA" id="ARBA00000441"/>
    </source>
</evidence>
<dbReference type="OrthoDB" id="36455at2759"/>
<dbReference type="EMBL" id="CAJNYV010000758">
    <property type="protein sequence ID" value="CAF3380370.1"/>
    <property type="molecule type" value="Genomic_DNA"/>
</dbReference>
<accession>A0A817YGZ8</accession>
<evidence type="ECO:0000313" key="19">
    <source>
        <dbReference type="Proteomes" id="UP000663865"/>
    </source>
</evidence>
<dbReference type="EMBL" id="CAJOBR010000145">
    <property type="protein sequence ID" value="CAF4471717.1"/>
    <property type="molecule type" value="Genomic_DNA"/>
</dbReference>
<comment type="pathway">
    <text evidence="2 10">Carbohydrate degradation; glycolysis; D-glyceraldehyde 3-phosphate and glycerone phosphate from D-glucose: step 4/4.</text>
</comment>
<reference evidence="13" key="1">
    <citation type="submission" date="2021-02" db="EMBL/GenBank/DDBJ databases">
        <authorList>
            <person name="Nowell W R."/>
        </authorList>
    </citation>
    <scope>NUCLEOTIDE SEQUENCE</scope>
</reference>
<dbReference type="Proteomes" id="UP000663851">
    <property type="component" value="Unassembled WGS sequence"/>
</dbReference>
<dbReference type="Proteomes" id="UP000663869">
    <property type="component" value="Unassembled WGS sequence"/>
</dbReference>
<sequence>MVELKFRCAVNSPVDINNSGKPAKKLSESLFIYSSTMRQYLSADKEKELIETANTLMAKGKGLLAADESTASMLKRFQSIALENNEENRRLYRQLLFTGSKDLADYISGVIFFHETFYQCDNNGKPFREILKEKGIIPGIKVDKGLVPLAGTNGENTTQGLDSLSERCAQYYRDGARFAKWRCALKIGDDLPSELCIRETSNVLARYASICQQNGIVPIVEPEVLPDGDHDLGTSQYITEKVLAATYKALSEHHVFLEGTLLKPNMVTAGFDCKKKYKPEDIARATVTALQRTVPPAVPGICFLSGGQSEEEASINLNAINQYSGKKPWALTFSYGRALQASVLTLWTGKSENVSAAQNQLLKRAQAHGAAAKGEYKGGAGGTIGGQSLFEANRNY</sequence>
<keyword evidence="7 9" id="KW-0456">Lyase</keyword>
<comment type="caution">
    <text evidence="13">The sequence shown here is derived from an EMBL/GenBank/DDBJ whole genome shotgun (WGS) entry which is preliminary data.</text>
</comment>
<dbReference type="AlphaFoldDB" id="A0A817YGZ8"/>
<evidence type="ECO:0000256" key="2">
    <source>
        <dbReference type="ARBA" id="ARBA00004714"/>
    </source>
</evidence>
<dbReference type="EMBL" id="CAJOBQ010000067">
    <property type="protein sequence ID" value="CAF4241483.1"/>
    <property type="molecule type" value="Genomic_DNA"/>
</dbReference>
<evidence type="ECO:0000313" key="15">
    <source>
        <dbReference type="EMBL" id="CAF4115799.1"/>
    </source>
</evidence>
<evidence type="ECO:0000256" key="3">
    <source>
        <dbReference type="ARBA" id="ARBA00010387"/>
    </source>
</evidence>
<dbReference type="Proteomes" id="UP000663862">
    <property type="component" value="Unassembled WGS sequence"/>
</dbReference>
<evidence type="ECO:0000256" key="4">
    <source>
        <dbReference type="ARBA" id="ARBA00013068"/>
    </source>
</evidence>
<dbReference type="Pfam" id="PF00274">
    <property type="entry name" value="Glycolytic"/>
    <property type="match status" value="1"/>
</dbReference>
<dbReference type="InterPro" id="IPR013785">
    <property type="entry name" value="Aldolase_TIM"/>
</dbReference>
<dbReference type="SUPFAM" id="SSF51569">
    <property type="entry name" value="Aldolase"/>
    <property type="match status" value="1"/>
</dbReference>
<dbReference type="Proteomes" id="UP000663838">
    <property type="component" value="Unassembled WGS sequence"/>
</dbReference>
<evidence type="ECO:0000313" key="13">
    <source>
        <dbReference type="EMBL" id="CAF3380370.1"/>
    </source>
</evidence>
<proteinExistence type="inferred from homology"/>
<evidence type="ECO:0000313" key="11">
    <source>
        <dbReference type="EMBL" id="CAF3122951.1"/>
    </source>
</evidence>
<name>A0A817YGZ8_9BILA</name>
<dbReference type="NCBIfam" id="NF033379">
    <property type="entry name" value="FrucBisAld_I"/>
    <property type="match status" value="1"/>
</dbReference>
<dbReference type="FunFam" id="3.20.20.70:FF:000140">
    <property type="entry name" value="Fructose-bisphosphate aldolase"/>
    <property type="match status" value="1"/>
</dbReference>
<evidence type="ECO:0000256" key="10">
    <source>
        <dbReference type="RuleBase" id="RU004257"/>
    </source>
</evidence>
<keyword evidence="6 9" id="KW-0324">Glycolysis</keyword>
<comment type="similarity">
    <text evidence="3 9">Belongs to the class I fructose-bisphosphate aldolase family.</text>
</comment>
<dbReference type="EMBL" id="CAJNYU010003023">
    <property type="protein sequence ID" value="CAF3620993.1"/>
    <property type="molecule type" value="Genomic_DNA"/>
</dbReference>
<evidence type="ECO:0000313" key="12">
    <source>
        <dbReference type="EMBL" id="CAF3289749.1"/>
    </source>
</evidence>
<dbReference type="EMBL" id="CAJNXB010001015">
    <property type="protein sequence ID" value="CAF3122951.1"/>
    <property type="molecule type" value="Genomic_DNA"/>
</dbReference>
<protein>
    <recommendedName>
        <fullName evidence="5 9">Fructose-bisphosphate aldolase</fullName>
        <ecNumber evidence="4 9">4.1.2.13</ecNumber>
    </recommendedName>
</protein>
<evidence type="ECO:0000256" key="9">
    <source>
        <dbReference type="RuleBase" id="RU003994"/>
    </source>
</evidence>
<evidence type="ECO:0000313" key="17">
    <source>
        <dbReference type="EMBL" id="CAF4471717.1"/>
    </source>
</evidence>
<dbReference type="Proteomes" id="UP000663848">
    <property type="component" value="Unassembled WGS sequence"/>
</dbReference>
<evidence type="ECO:0000256" key="6">
    <source>
        <dbReference type="ARBA" id="ARBA00023152"/>
    </source>
</evidence>
<dbReference type="Proteomes" id="UP000663865">
    <property type="component" value="Unassembled WGS sequence"/>
</dbReference>
<evidence type="ECO:0000256" key="7">
    <source>
        <dbReference type="ARBA" id="ARBA00023239"/>
    </source>
</evidence>
<dbReference type="EMBL" id="CAJOBS010000173">
    <property type="protein sequence ID" value="CAF4514566.1"/>
    <property type="molecule type" value="Genomic_DNA"/>
</dbReference>
<dbReference type="EMBL" id="CAJOBO010000061">
    <property type="protein sequence ID" value="CAF4115799.1"/>
    <property type="molecule type" value="Genomic_DNA"/>
</dbReference>
<keyword evidence="8" id="KW-0704">Schiff base</keyword>